<dbReference type="AlphaFoldDB" id="A0A2U1B1M5"/>
<gene>
    <name evidence="2" type="ORF">C8D82_11143</name>
</gene>
<dbReference type="Proteomes" id="UP000245959">
    <property type="component" value="Unassembled WGS sequence"/>
</dbReference>
<dbReference type="RefSeq" id="WP_116883776.1">
    <property type="nucleotide sequence ID" value="NZ_CABMMC010000165.1"/>
</dbReference>
<feature type="domain" description="Calcineurin-like phosphoesterase" evidence="1">
    <location>
        <begin position="16"/>
        <end position="250"/>
    </location>
</feature>
<organism evidence="2 3">
    <name type="scientific">Victivallis vadensis</name>
    <dbReference type="NCBI Taxonomy" id="172901"/>
    <lineage>
        <taxon>Bacteria</taxon>
        <taxon>Pseudomonadati</taxon>
        <taxon>Lentisphaerota</taxon>
        <taxon>Lentisphaeria</taxon>
        <taxon>Victivallales</taxon>
        <taxon>Victivallaceae</taxon>
        <taxon>Victivallis</taxon>
    </lineage>
</organism>
<protein>
    <submittedName>
        <fullName evidence="2">3',5'-cyclic AMP phosphodiesterase CpdA</fullName>
    </submittedName>
</protein>
<evidence type="ECO:0000259" key="1">
    <source>
        <dbReference type="Pfam" id="PF00149"/>
    </source>
</evidence>
<sequence>MTPIHTRITVGVAKPLRFLHVTDSHLISADERDSERKRELARQRREAYDKHGFDCCRRGLDAAFDYARRRNEPVLHTGDLIDFVSYRNLELAREKLSSVDCFFAAGNHEFSKYVGEAQEDEAYKLDSLPLVAPAFPNDLRFAARLAGGVNLVAVDNTYGQVRHQELERFRAEIAKGYPILLLLHVPLYTRELYREQIEVRKAESASLMGCPAEHPARNDAQCPDADTLAFIDFLKGQTLVKAVLAGHLHYDWEGPLYGDVTQYVTAGSFLGRAREIEVA</sequence>
<dbReference type="SUPFAM" id="SSF56300">
    <property type="entry name" value="Metallo-dependent phosphatases"/>
    <property type="match status" value="1"/>
</dbReference>
<accession>A0A2U1B1M5</accession>
<dbReference type="InterPro" id="IPR029052">
    <property type="entry name" value="Metallo-depent_PP-like"/>
</dbReference>
<dbReference type="GO" id="GO:0016787">
    <property type="term" value="F:hydrolase activity"/>
    <property type="evidence" value="ECO:0007669"/>
    <property type="project" value="InterPro"/>
</dbReference>
<name>A0A2U1B1M5_9BACT</name>
<dbReference type="OrthoDB" id="9784378at2"/>
<evidence type="ECO:0000313" key="2">
    <source>
        <dbReference type="EMBL" id="PVY42586.1"/>
    </source>
</evidence>
<dbReference type="GeneID" id="78295091"/>
<evidence type="ECO:0000313" key="3">
    <source>
        <dbReference type="Proteomes" id="UP000245959"/>
    </source>
</evidence>
<dbReference type="EMBL" id="QEKH01000011">
    <property type="protein sequence ID" value="PVY42586.1"/>
    <property type="molecule type" value="Genomic_DNA"/>
</dbReference>
<keyword evidence="3" id="KW-1185">Reference proteome</keyword>
<reference evidence="2 3" key="1">
    <citation type="submission" date="2018-04" db="EMBL/GenBank/DDBJ databases">
        <title>Genomic Encyclopedia of Type Strains, Phase IV (KMG-IV): sequencing the most valuable type-strain genomes for metagenomic binning, comparative biology and taxonomic classification.</title>
        <authorList>
            <person name="Goeker M."/>
        </authorList>
    </citation>
    <scope>NUCLEOTIDE SEQUENCE [LARGE SCALE GENOMIC DNA]</scope>
    <source>
        <strain evidence="2 3">DSM 14823</strain>
    </source>
</reference>
<comment type="caution">
    <text evidence="2">The sequence shown here is derived from an EMBL/GenBank/DDBJ whole genome shotgun (WGS) entry which is preliminary data.</text>
</comment>
<dbReference type="InterPro" id="IPR004843">
    <property type="entry name" value="Calcineurin-like_PHP"/>
</dbReference>
<proteinExistence type="predicted"/>
<dbReference type="Gene3D" id="3.60.21.10">
    <property type="match status" value="1"/>
</dbReference>
<dbReference type="Pfam" id="PF00149">
    <property type="entry name" value="Metallophos"/>
    <property type="match status" value="1"/>
</dbReference>